<evidence type="ECO:0000313" key="3">
    <source>
        <dbReference type="Proteomes" id="UP000310200"/>
    </source>
</evidence>
<reference evidence="2 3" key="1">
    <citation type="journal article" date="2019" name="Philos. Trans. R. Soc. Lond., B, Biol. Sci.">
        <title>Ant behaviour and brain gene expression of defending hosts depend on the ecological success of the intruding social parasite.</title>
        <authorList>
            <person name="Kaur R."/>
            <person name="Stoldt M."/>
            <person name="Jongepier E."/>
            <person name="Feldmeyer B."/>
            <person name="Menzel F."/>
            <person name="Bornberg-Bauer E."/>
            <person name="Foitzik S."/>
        </authorList>
    </citation>
    <scope>NUCLEOTIDE SEQUENCE [LARGE SCALE GENOMIC DNA]</scope>
    <source>
        <tissue evidence="2">Whole body</tissue>
    </source>
</reference>
<proteinExistence type="predicted"/>
<feature type="compositionally biased region" description="Low complexity" evidence="1">
    <location>
        <begin position="32"/>
        <end position="45"/>
    </location>
</feature>
<dbReference type="EMBL" id="QBLH01001544">
    <property type="protein sequence ID" value="TGZ51616.1"/>
    <property type="molecule type" value="Genomic_DNA"/>
</dbReference>
<accession>A0A4S2KQD8</accession>
<feature type="region of interest" description="Disordered" evidence="1">
    <location>
        <begin position="31"/>
        <end position="58"/>
    </location>
</feature>
<name>A0A4S2KQD8_9HYME</name>
<dbReference type="AlphaFoldDB" id="A0A4S2KQD8"/>
<gene>
    <name evidence="2" type="ORF">DBV15_11262</name>
</gene>
<comment type="caution">
    <text evidence="2">The sequence shown here is derived from an EMBL/GenBank/DDBJ whole genome shotgun (WGS) entry which is preliminary data.</text>
</comment>
<dbReference type="Proteomes" id="UP000310200">
    <property type="component" value="Unassembled WGS sequence"/>
</dbReference>
<organism evidence="2 3">
    <name type="scientific">Temnothorax longispinosus</name>
    <dbReference type="NCBI Taxonomy" id="300112"/>
    <lineage>
        <taxon>Eukaryota</taxon>
        <taxon>Metazoa</taxon>
        <taxon>Ecdysozoa</taxon>
        <taxon>Arthropoda</taxon>
        <taxon>Hexapoda</taxon>
        <taxon>Insecta</taxon>
        <taxon>Pterygota</taxon>
        <taxon>Neoptera</taxon>
        <taxon>Endopterygota</taxon>
        <taxon>Hymenoptera</taxon>
        <taxon>Apocrita</taxon>
        <taxon>Aculeata</taxon>
        <taxon>Formicoidea</taxon>
        <taxon>Formicidae</taxon>
        <taxon>Myrmicinae</taxon>
        <taxon>Temnothorax</taxon>
    </lineage>
</organism>
<protein>
    <submittedName>
        <fullName evidence="2">Uncharacterized protein</fullName>
    </submittedName>
</protein>
<sequence>MMIMNNIIRNRSFIMNKKGKVIFCLTEIVPISSSSSSSSSSCSSDSSDDNKQSDILSDDSWNMATLMHTTR</sequence>
<evidence type="ECO:0000256" key="1">
    <source>
        <dbReference type="SAM" id="MobiDB-lite"/>
    </source>
</evidence>
<keyword evidence="3" id="KW-1185">Reference proteome</keyword>
<evidence type="ECO:0000313" key="2">
    <source>
        <dbReference type="EMBL" id="TGZ51616.1"/>
    </source>
</evidence>